<dbReference type="AlphaFoldDB" id="A0A0E9USU1"/>
<dbReference type="EMBL" id="GBXM01040534">
    <property type="protein sequence ID" value="JAH68043.1"/>
    <property type="molecule type" value="Transcribed_RNA"/>
</dbReference>
<reference evidence="1" key="1">
    <citation type="submission" date="2014-11" db="EMBL/GenBank/DDBJ databases">
        <authorList>
            <person name="Amaro Gonzalez C."/>
        </authorList>
    </citation>
    <scope>NUCLEOTIDE SEQUENCE</scope>
</reference>
<organism evidence="1">
    <name type="scientific">Anguilla anguilla</name>
    <name type="common">European freshwater eel</name>
    <name type="synonym">Muraena anguilla</name>
    <dbReference type="NCBI Taxonomy" id="7936"/>
    <lineage>
        <taxon>Eukaryota</taxon>
        <taxon>Metazoa</taxon>
        <taxon>Chordata</taxon>
        <taxon>Craniata</taxon>
        <taxon>Vertebrata</taxon>
        <taxon>Euteleostomi</taxon>
        <taxon>Actinopterygii</taxon>
        <taxon>Neopterygii</taxon>
        <taxon>Teleostei</taxon>
        <taxon>Anguilliformes</taxon>
        <taxon>Anguillidae</taxon>
        <taxon>Anguilla</taxon>
    </lineage>
</organism>
<protein>
    <submittedName>
        <fullName evidence="1">Uncharacterized protein</fullName>
    </submittedName>
</protein>
<sequence length="28" mass="3418">MFNPVFAIRVLECWKQFGYCYLTKCKND</sequence>
<proteinExistence type="predicted"/>
<reference evidence="1" key="2">
    <citation type="journal article" date="2015" name="Fish Shellfish Immunol.">
        <title>Early steps in the European eel (Anguilla anguilla)-Vibrio vulnificus interaction in the gills: Role of the RtxA13 toxin.</title>
        <authorList>
            <person name="Callol A."/>
            <person name="Pajuelo D."/>
            <person name="Ebbesson L."/>
            <person name="Teles M."/>
            <person name="MacKenzie S."/>
            <person name="Amaro C."/>
        </authorList>
    </citation>
    <scope>NUCLEOTIDE SEQUENCE</scope>
</reference>
<accession>A0A0E9USU1</accession>
<name>A0A0E9USU1_ANGAN</name>
<evidence type="ECO:0000313" key="1">
    <source>
        <dbReference type="EMBL" id="JAH68043.1"/>
    </source>
</evidence>